<evidence type="ECO:0000313" key="3">
    <source>
        <dbReference type="Proteomes" id="UP001596989"/>
    </source>
</evidence>
<proteinExistence type="predicted"/>
<evidence type="ECO:0000313" key="2">
    <source>
        <dbReference type="EMBL" id="MFD0961380.1"/>
    </source>
</evidence>
<accession>A0ABW3HV61</accession>
<sequence length="133" mass="15141">MHQQQLQSILTEEDLASAVLNDLKRVVREYATAATESTCPDIRQMFTKLMNNTLAAQGQMFQAMQQSNMYNTASPALRQEIDKQATQYRQSQQKTMNQLQKAGAGQSQTMYTPMQHGGAQPQNMQQNNQPYYM</sequence>
<dbReference type="Pfam" id="PF07875">
    <property type="entry name" value="Coat_F"/>
    <property type="match status" value="1"/>
</dbReference>
<keyword evidence="2" id="KW-0946">Virion</keyword>
<feature type="region of interest" description="Disordered" evidence="1">
    <location>
        <begin position="85"/>
        <end position="133"/>
    </location>
</feature>
<protein>
    <submittedName>
        <fullName evidence="2">Spore coat protein</fullName>
    </submittedName>
</protein>
<keyword evidence="3" id="KW-1185">Reference proteome</keyword>
<comment type="caution">
    <text evidence="2">The sequence shown here is derived from an EMBL/GenBank/DDBJ whole genome shotgun (WGS) entry which is preliminary data.</text>
</comment>
<feature type="compositionally biased region" description="Low complexity" evidence="1">
    <location>
        <begin position="120"/>
        <end position="133"/>
    </location>
</feature>
<keyword evidence="2" id="KW-0167">Capsid protein</keyword>
<dbReference type="Proteomes" id="UP001596989">
    <property type="component" value="Unassembled WGS sequence"/>
</dbReference>
<evidence type="ECO:0000256" key="1">
    <source>
        <dbReference type="SAM" id="MobiDB-lite"/>
    </source>
</evidence>
<feature type="compositionally biased region" description="Polar residues" evidence="1">
    <location>
        <begin position="85"/>
        <end position="112"/>
    </location>
</feature>
<dbReference type="RefSeq" id="WP_377566896.1">
    <property type="nucleotide sequence ID" value="NZ_JBHTJZ010000035.1"/>
</dbReference>
<name>A0ABW3HV61_9BACL</name>
<dbReference type="Gene3D" id="1.20.1260.10">
    <property type="match status" value="1"/>
</dbReference>
<reference evidence="3" key="1">
    <citation type="journal article" date="2019" name="Int. J. Syst. Evol. Microbiol.">
        <title>The Global Catalogue of Microorganisms (GCM) 10K type strain sequencing project: providing services to taxonomists for standard genome sequencing and annotation.</title>
        <authorList>
            <consortium name="The Broad Institute Genomics Platform"/>
            <consortium name="The Broad Institute Genome Sequencing Center for Infectious Disease"/>
            <person name="Wu L."/>
            <person name="Ma J."/>
        </authorList>
    </citation>
    <scope>NUCLEOTIDE SEQUENCE [LARGE SCALE GENOMIC DNA]</scope>
    <source>
        <strain evidence="3">CCUG 59129</strain>
    </source>
</reference>
<gene>
    <name evidence="2" type="ORF">ACFQ2I_18675</name>
</gene>
<dbReference type="InterPro" id="IPR012851">
    <property type="entry name" value="Spore_coat_CotF-like"/>
</dbReference>
<dbReference type="InterPro" id="IPR012347">
    <property type="entry name" value="Ferritin-like"/>
</dbReference>
<organism evidence="2 3">
    <name type="scientific">Paenibacillus chungangensis</name>
    <dbReference type="NCBI Taxonomy" id="696535"/>
    <lineage>
        <taxon>Bacteria</taxon>
        <taxon>Bacillati</taxon>
        <taxon>Bacillota</taxon>
        <taxon>Bacilli</taxon>
        <taxon>Bacillales</taxon>
        <taxon>Paenibacillaceae</taxon>
        <taxon>Paenibacillus</taxon>
    </lineage>
</organism>
<dbReference type="EMBL" id="JBHTJZ010000035">
    <property type="protein sequence ID" value="MFD0961380.1"/>
    <property type="molecule type" value="Genomic_DNA"/>
</dbReference>